<evidence type="ECO:0000313" key="7">
    <source>
        <dbReference type="Proteomes" id="UP000318336"/>
    </source>
</evidence>
<name>A0A542XAJ9_9MICO</name>
<comment type="subcellular location">
    <subcellularLocation>
        <location evidence="1">Endomembrane system</location>
        <topology evidence="1">Multi-pass membrane protein</topology>
    </subcellularLocation>
</comment>
<dbReference type="GO" id="GO:0012505">
    <property type="term" value="C:endomembrane system"/>
    <property type="evidence" value="ECO:0007669"/>
    <property type="project" value="UniProtKB-SubCell"/>
</dbReference>
<evidence type="ECO:0000259" key="5">
    <source>
        <dbReference type="Pfam" id="PF06803"/>
    </source>
</evidence>
<dbReference type="AlphaFoldDB" id="A0A542XAJ9"/>
<accession>A0A542XAJ9</accession>
<keyword evidence="3" id="KW-1133">Transmembrane helix</keyword>
<evidence type="ECO:0000256" key="4">
    <source>
        <dbReference type="ARBA" id="ARBA00023136"/>
    </source>
</evidence>
<keyword evidence="2" id="KW-0812">Transmembrane</keyword>
<organism evidence="6 7">
    <name type="scientific">Barrientosiimonas humi</name>
    <dbReference type="NCBI Taxonomy" id="999931"/>
    <lineage>
        <taxon>Bacteria</taxon>
        <taxon>Bacillati</taxon>
        <taxon>Actinomycetota</taxon>
        <taxon>Actinomycetes</taxon>
        <taxon>Micrococcales</taxon>
        <taxon>Dermacoccaceae</taxon>
        <taxon>Barrientosiimonas</taxon>
    </lineage>
</organism>
<keyword evidence="4" id="KW-0472">Membrane</keyword>
<dbReference type="Pfam" id="PF06803">
    <property type="entry name" value="DUF1232"/>
    <property type="match status" value="1"/>
</dbReference>
<dbReference type="InterPro" id="IPR010652">
    <property type="entry name" value="DUF1232"/>
</dbReference>
<dbReference type="EMBL" id="VFOK01000001">
    <property type="protein sequence ID" value="TQL32776.1"/>
    <property type="molecule type" value="Genomic_DNA"/>
</dbReference>
<feature type="domain" description="DUF1232" evidence="5">
    <location>
        <begin position="64"/>
        <end position="100"/>
    </location>
</feature>
<evidence type="ECO:0000256" key="2">
    <source>
        <dbReference type="ARBA" id="ARBA00022692"/>
    </source>
</evidence>
<proteinExistence type="predicted"/>
<evidence type="ECO:0000256" key="1">
    <source>
        <dbReference type="ARBA" id="ARBA00004127"/>
    </source>
</evidence>
<evidence type="ECO:0000256" key="3">
    <source>
        <dbReference type="ARBA" id="ARBA00022989"/>
    </source>
</evidence>
<dbReference type="Proteomes" id="UP000318336">
    <property type="component" value="Unassembled WGS sequence"/>
</dbReference>
<gene>
    <name evidence="6" type="ORF">FB554_0908</name>
</gene>
<evidence type="ECO:0000313" key="6">
    <source>
        <dbReference type="EMBL" id="TQL32776.1"/>
    </source>
</evidence>
<keyword evidence="7" id="KW-1185">Reference proteome</keyword>
<reference evidence="6 7" key="1">
    <citation type="submission" date="2019-06" db="EMBL/GenBank/DDBJ databases">
        <title>Sequencing the genomes of 1000 actinobacteria strains.</title>
        <authorList>
            <person name="Klenk H.-P."/>
        </authorList>
    </citation>
    <scope>NUCLEOTIDE SEQUENCE [LARGE SCALE GENOMIC DNA]</scope>
    <source>
        <strain evidence="6 7">DSM 24617</strain>
    </source>
</reference>
<comment type="caution">
    <text evidence="6">The sequence shown here is derived from an EMBL/GenBank/DDBJ whole genome shotgun (WGS) entry which is preliminary data.</text>
</comment>
<dbReference type="OrthoDB" id="5147173at2"/>
<protein>
    <submittedName>
        <fullName evidence="6">Uncharacterized protein DUF1232</fullName>
    </submittedName>
</protein>
<sequence>MAPSRGVPRRSRAAQWSAVRELSNAVRRASAPGAPSLATRMSAVPRMVKASLNGEYDGVSPLRLAALAGAAAYVVSPVDLLPEAVLSVVGLADDAVVLAWFATALVQDTDDFLAWEARRKGTVRGQRLR</sequence>